<dbReference type="SUPFAM" id="SSF47413">
    <property type="entry name" value="lambda repressor-like DNA-binding domains"/>
    <property type="match status" value="1"/>
</dbReference>
<evidence type="ECO:0000256" key="1">
    <source>
        <dbReference type="SAM" id="MobiDB-lite"/>
    </source>
</evidence>
<accession>A0A951QR45</accession>
<evidence type="ECO:0000313" key="2">
    <source>
        <dbReference type="EMBL" id="MBW4670491.1"/>
    </source>
</evidence>
<dbReference type="GO" id="GO:0003677">
    <property type="term" value="F:DNA binding"/>
    <property type="evidence" value="ECO:0007669"/>
    <property type="project" value="InterPro"/>
</dbReference>
<dbReference type="InterPro" id="IPR010982">
    <property type="entry name" value="Lambda_DNA-bd_dom_sf"/>
</dbReference>
<dbReference type="Proteomes" id="UP000729701">
    <property type="component" value="Unassembled WGS sequence"/>
</dbReference>
<evidence type="ECO:0000313" key="3">
    <source>
        <dbReference type="Proteomes" id="UP000729701"/>
    </source>
</evidence>
<evidence type="ECO:0008006" key="4">
    <source>
        <dbReference type="Google" id="ProtNLM"/>
    </source>
</evidence>
<name>A0A951QR45_9CYAN</name>
<sequence>MKAFIIALIEIAMNTEEKSLGAVRWNLKRLMDERDIGTTEFARVLKIDNSAVTRWRQAKYLPQINEIRWLQIVSAINEICKLRGYRDMFIELKDLVEFRQDEQRDFDIFDYQYPPRSEYKKSKLNGEKKKDGDKKVVAA</sequence>
<gene>
    <name evidence="2" type="ORF">KME60_24510</name>
</gene>
<proteinExistence type="predicted"/>
<reference evidence="2" key="2">
    <citation type="journal article" date="2022" name="Microbiol. Resour. Announc.">
        <title>Metagenome Sequencing to Explore Phylogenomics of Terrestrial Cyanobacteria.</title>
        <authorList>
            <person name="Ward R.D."/>
            <person name="Stajich J.E."/>
            <person name="Johansen J.R."/>
            <person name="Huntemann M."/>
            <person name="Clum A."/>
            <person name="Foster B."/>
            <person name="Foster B."/>
            <person name="Roux S."/>
            <person name="Palaniappan K."/>
            <person name="Varghese N."/>
            <person name="Mukherjee S."/>
            <person name="Reddy T.B.K."/>
            <person name="Daum C."/>
            <person name="Copeland A."/>
            <person name="Chen I.A."/>
            <person name="Ivanova N.N."/>
            <person name="Kyrpides N.C."/>
            <person name="Shapiro N."/>
            <person name="Eloe-Fadrosh E.A."/>
            <person name="Pietrasiak N."/>
        </authorList>
    </citation>
    <scope>NUCLEOTIDE SEQUENCE</scope>
    <source>
        <strain evidence="2">GSE-NOS-MK-12-04C</strain>
    </source>
</reference>
<dbReference type="Gene3D" id="1.10.260.40">
    <property type="entry name" value="lambda repressor-like DNA-binding domains"/>
    <property type="match status" value="1"/>
</dbReference>
<reference evidence="2" key="1">
    <citation type="submission" date="2021-05" db="EMBL/GenBank/DDBJ databases">
        <authorList>
            <person name="Pietrasiak N."/>
            <person name="Ward R."/>
            <person name="Stajich J.E."/>
            <person name="Kurbessoian T."/>
        </authorList>
    </citation>
    <scope>NUCLEOTIDE SEQUENCE</scope>
    <source>
        <strain evidence="2">GSE-NOS-MK-12-04C</strain>
    </source>
</reference>
<feature type="region of interest" description="Disordered" evidence="1">
    <location>
        <begin position="118"/>
        <end position="139"/>
    </location>
</feature>
<protein>
    <recommendedName>
        <fullName evidence="4">HTH cro/C1-type domain-containing protein</fullName>
    </recommendedName>
</protein>
<dbReference type="EMBL" id="JAHHGZ010000031">
    <property type="protein sequence ID" value="MBW4670491.1"/>
    <property type="molecule type" value="Genomic_DNA"/>
</dbReference>
<comment type="caution">
    <text evidence="2">The sequence shown here is derived from an EMBL/GenBank/DDBJ whole genome shotgun (WGS) entry which is preliminary data.</text>
</comment>
<dbReference type="AlphaFoldDB" id="A0A951QR45"/>
<organism evidence="2 3">
    <name type="scientific">Cyanomargarita calcarea GSE-NOS-MK-12-04C</name>
    <dbReference type="NCBI Taxonomy" id="2839659"/>
    <lineage>
        <taxon>Bacteria</taxon>
        <taxon>Bacillati</taxon>
        <taxon>Cyanobacteriota</taxon>
        <taxon>Cyanophyceae</taxon>
        <taxon>Nostocales</taxon>
        <taxon>Cyanomargaritaceae</taxon>
        <taxon>Cyanomargarita</taxon>
    </lineage>
</organism>